<feature type="repeat" description="WD" evidence="3">
    <location>
        <begin position="493"/>
        <end position="534"/>
    </location>
</feature>
<feature type="repeat" description="WD" evidence="3">
    <location>
        <begin position="576"/>
        <end position="607"/>
    </location>
</feature>
<feature type="repeat" description="WD" evidence="3">
    <location>
        <begin position="662"/>
        <end position="703"/>
    </location>
</feature>
<dbReference type="InterPro" id="IPR050349">
    <property type="entry name" value="WD_LIS1/nudF_dynein_reg"/>
</dbReference>
<keyword evidence="1 3" id="KW-0853">WD repeat</keyword>
<dbReference type="PROSITE" id="PS00678">
    <property type="entry name" value="WD_REPEATS_1"/>
    <property type="match status" value="3"/>
</dbReference>
<dbReference type="InterPro" id="IPR020472">
    <property type="entry name" value="WD40_PAC1"/>
</dbReference>
<dbReference type="PANTHER" id="PTHR44129">
    <property type="entry name" value="WD REPEAT-CONTAINING PROTEIN POP1"/>
    <property type="match status" value="1"/>
</dbReference>
<evidence type="ECO:0000256" key="3">
    <source>
        <dbReference type="PROSITE-ProRule" id="PRU00221"/>
    </source>
</evidence>
<dbReference type="PRINTS" id="PR00320">
    <property type="entry name" value="GPROTEINBRPT"/>
</dbReference>
<feature type="repeat" description="WD" evidence="3">
    <location>
        <begin position="451"/>
        <end position="492"/>
    </location>
</feature>
<keyword evidence="2" id="KW-0677">Repeat</keyword>
<dbReference type="InterPro" id="IPR036322">
    <property type="entry name" value="WD40_repeat_dom_sf"/>
</dbReference>
<dbReference type="CDD" id="cd00200">
    <property type="entry name" value="WD40"/>
    <property type="match status" value="1"/>
</dbReference>
<evidence type="ECO:0000256" key="2">
    <source>
        <dbReference type="ARBA" id="ARBA00022737"/>
    </source>
</evidence>
<dbReference type="EMBL" id="JACGCI010000016">
    <property type="protein sequence ID" value="KAF6759191.1"/>
    <property type="molecule type" value="Genomic_DNA"/>
</dbReference>
<proteinExistence type="predicted"/>
<dbReference type="AlphaFoldDB" id="A0A8H6I5K3"/>
<name>A0A8H6I5K3_9AGAR</name>
<evidence type="ECO:0000256" key="4">
    <source>
        <dbReference type="SAM" id="Coils"/>
    </source>
</evidence>
<feature type="coiled-coil region" evidence="4">
    <location>
        <begin position="188"/>
        <end position="222"/>
    </location>
</feature>
<evidence type="ECO:0000313" key="7">
    <source>
        <dbReference type="Proteomes" id="UP000521943"/>
    </source>
</evidence>
<keyword evidence="7" id="KW-1185">Reference proteome</keyword>
<evidence type="ECO:0000256" key="5">
    <source>
        <dbReference type="SAM" id="MobiDB-lite"/>
    </source>
</evidence>
<dbReference type="InterPro" id="IPR001680">
    <property type="entry name" value="WD40_rpt"/>
</dbReference>
<feature type="region of interest" description="Disordered" evidence="5">
    <location>
        <begin position="104"/>
        <end position="132"/>
    </location>
</feature>
<feature type="repeat" description="WD" evidence="3">
    <location>
        <begin position="535"/>
        <end position="576"/>
    </location>
</feature>
<dbReference type="PROSITE" id="PS50294">
    <property type="entry name" value="WD_REPEATS_REGION"/>
    <property type="match status" value="7"/>
</dbReference>
<feature type="region of interest" description="Disordered" evidence="5">
    <location>
        <begin position="411"/>
        <end position="446"/>
    </location>
</feature>
<dbReference type="SMART" id="SM00320">
    <property type="entry name" value="WD40"/>
    <property type="match status" value="7"/>
</dbReference>
<evidence type="ECO:0000256" key="1">
    <source>
        <dbReference type="ARBA" id="ARBA00022574"/>
    </source>
</evidence>
<dbReference type="Gene3D" id="2.130.10.10">
    <property type="entry name" value="YVTN repeat-like/Quinoprotein amine dehydrogenase"/>
    <property type="match status" value="3"/>
</dbReference>
<comment type="caution">
    <text evidence="6">The sequence shown here is derived from an EMBL/GenBank/DDBJ whole genome shotgun (WGS) entry which is preliminary data.</text>
</comment>
<dbReference type="Pfam" id="PF00400">
    <property type="entry name" value="WD40"/>
    <property type="match status" value="7"/>
</dbReference>
<reference evidence="6 7" key="1">
    <citation type="submission" date="2020-07" db="EMBL/GenBank/DDBJ databases">
        <title>Comparative genomics of pyrophilous fungi reveals a link between fire events and developmental genes.</title>
        <authorList>
            <consortium name="DOE Joint Genome Institute"/>
            <person name="Steindorff A.S."/>
            <person name="Carver A."/>
            <person name="Calhoun S."/>
            <person name="Stillman K."/>
            <person name="Liu H."/>
            <person name="Lipzen A."/>
            <person name="Pangilinan J."/>
            <person name="Labutti K."/>
            <person name="Bruns T.D."/>
            <person name="Grigoriev I.V."/>
        </authorList>
    </citation>
    <scope>NUCLEOTIDE SEQUENCE [LARGE SCALE GENOMIC DNA]</scope>
    <source>
        <strain evidence="6 7">CBS 144469</strain>
    </source>
</reference>
<dbReference type="InterPro" id="IPR019775">
    <property type="entry name" value="WD40_repeat_CS"/>
</dbReference>
<dbReference type="SUPFAM" id="SSF50978">
    <property type="entry name" value="WD40 repeat-like"/>
    <property type="match status" value="1"/>
</dbReference>
<gene>
    <name evidence="6" type="ORF">DFP72DRAFT_1167076</name>
</gene>
<dbReference type="OrthoDB" id="674604at2759"/>
<feature type="repeat" description="WD" evidence="3">
    <location>
        <begin position="704"/>
        <end position="745"/>
    </location>
</feature>
<sequence>MNATRAVVEEEILPGGGVALLKASLQLATTSPATSAGNASAPVAPDATPIPTANFNQELGVAIIREFDSGKTMAPDLNLEEKLAAMTKERDDLAAKYELLLQEKGPGRTIPGPKDVSDDSTLGPKEASWTPQTRRQRLLDTIDSFSAQLLAMVTELDREAPEVSHECKSNRQEHEAASAAIKVAESQFAEALANVNAVVEEYTRLRQEKDIFEEQERSLTAELNGSLSASTQSPVRAVPGQKQRLAGDYQKGCEQVELAAVEIEKLKRIAQGKERELSEWLSPESGWFTKELENFRAVRSSISTSLDAMRDGLLGGWEGKLGDNAVFLDGLGGCTVRPEMVAHPKDWAPVIEPFFLSQASLALSKEMAKFYSAVLQRLKIQEESAQREWKKGAEAIFEQPVPSFKKSSLPQLIPPAEAPGQGDVLEDPLALSEEPGQGVSRDLPPSTLLTLQGHTGGVTSVVFSRDGTKVVSGSTDNTIRVWDASTGHVQLVLVGHIGSCTSVAISGDGSQVVSGSDDKTVRTWDARTGTAQRVMFGHTGEVKSVDFSWDGSRVCSGSDDKTVRVWDASTGAVQILEGHTGKLISVAFSRDGGRIVSGAWDMMIRVWGSSSKKYKLQRVLQGHSNGVWSVAFSGDGMRIVSGSSDQTGRVWDALTGSVLWSLTGHTSIVTSIAISPDGKKVVSGSYDKTARVWDALTGELQNVLQGHSNVVWSVAISPDGRRVDSGAFDNTIKIWDMSAPTYLSQ</sequence>
<organism evidence="6 7">
    <name type="scientific">Ephemerocybe angulata</name>
    <dbReference type="NCBI Taxonomy" id="980116"/>
    <lineage>
        <taxon>Eukaryota</taxon>
        <taxon>Fungi</taxon>
        <taxon>Dikarya</taxon>
        <taxon>Basidiomycota</taxon>
        <taxon>Agaricomycotina</taxon>
        <taxon>Agaricomycetes</taxon>
        <taxon>Agaricomycetidae</taxon>
        <taxon>Agaricales</taxon>
        <taxon>Agaricineae</taxon>
        <taxon>Psathyrellaceae</taxon>
        <taxon>Ephemerocybe</taxon>
    </lineage>
</organism>
<dbReference type="InterPro" id="IPR015943">
    <property type="entry name" value="WD40/YVTN_repeat-like_dom_sf"/>
</dbReference>
<dbReference type="Proteomes" id="UP000521943">
    <property type="component" value="Unassembled WGS sequence"/>
</dbReference>
<evidence type="ECO:0000313" key="6">
    <source>
        <dbReference type="EMBL" id="KAF6759191.1"/>
    </source>
</evidence>
<dbReference type="PROSITE" id="PS50082">
    <property type="entry name" value="WD_REPEATS_2"/>
    <property type="match status" value="7"/>
</dbReference>
<keyword evidence="4" id="KW-0175">Coiled coil</keyword>
<protein>
    <submittedName>
        <fullName evidence="6">WD40-repeat-containing domain protein</fullName>
    </submittedName>
</protein>
<accession>A0A8H6I5K3</accession>
<feature type="repeat" description="WD" evidence="3">
    <location>
        <begin position="620"/>
        <end position="661"/>
    </location>
</feature>